<dbReference type="SMART" id="SM00963">
    <property type="entry name" value="SRP54_N"/>
    <property type="match status" value="1"/>
</dbReference>
<dbReference type="EC" id="3.6.5.4" evidence="9"/>
<dbReference type="Gene3D" id="1.20.120.140">
    <property type="entry name" value="Signal recognition particle SRP54, nucleotide-binding domain"/>
    <property type="match status" value="1"/>
</dbReference>
<dbReference type="Gene3D" id="3.40.50.300">
    <property type="entry name" value="P-loop containing nucleotide triphosphate hydrolases"/>
    <property type="match status" value="1"/>
</dbReference>
<keyword evidence="2 9" id="KW-0963">Cytoplasm</keyword>
<evidence type="ECO:0000256" key="3">
    <source>
        <dbReference type="ARBA" id="ARBA00022741"/>
    </source>
</evidence>
<feature type="binding site" evidence="9">
    <location>
        <begin position="118"/>
        <end position="125"/>
    </location>
    <ligand>
        <name>GTP</name>
        <dbReference type="ChEBI" id="CHEBI:37565"/>
    </ligand>
</feature>
<evidence type="ECO:0000256" key="4">
    <source>
        <dbReference type="ARBA" id="ARBA00022801"/>
    </source>
</evidence>
<name>A0A517Q8W8_9PLAN</name>
<dbReference type="GO" id="GO:0003924">
    <property type="term" value="F:GTPase activity"/>
    <property type="evidence" value="ECO:0007669"/>
    <property type="project" value="UniProtKB-UniRule"/>
</dbReference>
<keyword evidence="4 9" id="KW-0378">Hydrolase</keyword>
<dbReference type="GO" id="GO:0005737">
    <property type="term" value="C:cytoplasm"/>
    <property type="evidence" value="ECO:0007669"/>
    <property type="project" value="UniProtKB-SubCell"/>
</dbReference>
<dbReference type="SMART" id="SM00962">
    <property type="entry name" value="SRP54"/>
    <property type="match status" value="1"/>
</dbReference>
<dbReference type="Pfam" id="PF00448">
    <property type="entry name" value="SRP54"/>
    <property type="match status" value="1"/>
</dbReference>
<dbReference type="GO" id="GO:0005525">
    <property type="term" value="F:GTP binding"/>
    <property type="evidence" value="ECO:0007669"/>
    <property type="project" value="UniProtKB-UniRule"/>
</dbReference>
<sequence length="312" mass="34081">MGLFDRLKRGLEKTKEVLRTDVRDLFKAGEILDDQKIEEFEARLIKTDMGVVASSEICEEIRKKHGGRTVILDEIQETVKDKIRSLLEGEGDTCWDLKDPLSPLNRNPDGVTVILVAGVNGVGKTTSIAKLANLILKQNKTVLLAAGDTFRAAAVEQLTMWSKRLGCEIVTRPDGTDPASVAYSGCERALETGVDFLIIDTAGRLQTHTNLMEELEKIKRVVSKQIPNAPHESLLVLDATTGQNGISQAEHFSKSIECSGIILAKLDGTARGGVTVAIRQKMGIPVKYIGVGEQIDDLELFNPQGFVDALFV</sequence>
<protein>
    <recommendedName>
        <fullName evidence="9">Signal recognition particle receptor FtsY</fullName>
        <shortName evidence="9">SRP receptor</shortName>
        <ecNumber evidence="9">3.6.5.4</ecNumber>
    </recommendedName>
</protein>
<dbReference type="InterPro" id="IPR000897">
    <property type="entry name" value="SRP54_GTPase_dom"/>
</dbReference>
<feature type="binding site" evidence="9">
    <location>
        <begin position="200"/>
        <end position="204"/>
    </location>
    <ligand>
        <name>GTP</name>
        <dbReference type="ChEBI" id="CHEBI:37565"/>
    </ligand>
</feature>
<evidence type="ECO:0000256" key="7">
    <source>
        <dbReference type="ARBA" id="ARBA00023170"/>
    </source>
</evidence>
<dbReference type="EMBL" id="CP037421">
    <property type="protein sequence ID" value="QDT28074.1"/>
    <property type="molecule type" value="Genomic_DNA"/>
</dbReference>
<dbReference type="GO" id="GO:0006614">
    <property type="term" value="P:SRP-dependent cotranslational protein targeting to membrane"/>
    <property type="evidence" value="ECO:0007669"/>
    <property type="project" value="InterPro"/>
</dbReference>
<dbReference type="CDD" id="cd17874">
    <property type="entry name" value="FtsY"/>
    <property type="match status" value="1"/>
</dbReference>
<comment type="subunit">
    <text evidence="9">Part of the signal recognition particle protein translocation system, which is composed of SRP and FtsY.</text>
</comment>
<dbReference type="SUPFAM" id="SSF52540">
    <property type="entry name" value="P-loop containing nucleoside triphosphate hydrolases"/>
    <property type="match status" value="1"/>
</dbReference>
<dbReference type="RefSeq" id="WP_145450732.1">
    <property type="nucleotide sequence ID" value="NZ_CP037421.1"/>
</dbReference>
<evidence type="ECO:0000313" key="12">
    <source>
        <dbReference type="Proteomes" id="UP000315647"/>
    </source>
</evidence>
<keyword evidence="3 9" id="KW-0547">Nucleotide-binding</keyword>
<organism evidence="11 12">
    <name type="scientific">Gimesia panareensis</name>
    <dbReference type="NCBI Taxonomy" id="2527978"/>
    <lineage>
        <taxon>Bacteria</taxon>
        <taxon>Pseudomonadati</taxon>
        <taxon>Planctomycetota</taxon>
        <taxon>Planctomycetia</taxon>
        <taxon>Planctomycetales</taxon>
        <taxon>Planctomycetaceae</taxon>
        <taxon>Gimesia</taxon>
    </lineage>
</organism>
<dbReference type="SUPFAM" id="SSF47364">
    <property type="entry name" value="Domain of the SRP/SRP receptor G-proteins"/>
    <property type="match status" value="1"/>
</dbReference>
<dbReference type="GO" id="GO:0005047">
    <property type="term" value="F:signal recognition particle binding"/>
    <property type="evidence" value="ECO:0007669"/>
    <property type="project" value="TreeGrafter"/>
</dbReference>
<evidence type="ECO:0000256" key="9">
    <source>
        <dbReference type="HAMAP-Rule" id="MF_00920"/>
    </source>
</evidence>
<dbReference type="InterPro" id="IPR004390">
    <property type="entry name" value="SR_rcpt_FtsY"/>
</dbReference>
<dbReference type="NCBIfam" id="TIGR00064">
    <property type="entry name" value="ftsY"/>
    <property type="match status" value="1"/>
</dbReference>
<dbReference type="GO" id="GO:0005886">
    <property type="term" value="C:plasma membrane"/>
    <property type="evidence" value="ECO:0007669"/>
    <property type="project" value="UniProtKB-SubCell"/>
</dbReference>
<dbReference type="InterPro" id="IPR042101">
    <property type="entry name" value="SRP54_N_sf"/>
</dbReference>
<keyword evidence="1 9" id="KW-1003">Cell membrane</keyword>
<comment type="function">
    <text evidence="9">Involved in targeting and insertion of nascent membrane proteins into the cytoplasmic membrane. Acts as a receptor for the complex formed by the signal recognition particle (SRP) and the ribosome-nascent chain (RNC).</text>
</comment>
<dbReference type="PANTHER" id="PTHR43134:SF1">
    <property type="entry name" value="SIGNAL RECOGNITION PARTICLE RECEPTOR SUBUNIT ALPHA"/>
    <property type="match status" value="1"/>
</dbReference>
<evidence type="ECO:0000259" key="10">
    <source>
        <dbReference type="PROSITE" id="PS00300"/>
    </source>
</evidence>
<dbReference type="SMART" id="SM00382">
    <property type="entry name" value="AAA"/>
    <property type="match status" value="1"/>
</dbReference>
<comment type="catalytic activity">
    <reaction evidence="8 9">
        <text>GTP + H2O = GDP + phosphate + H(+)</text>
        <dbReference type="Rhea" id="RHEA:19669"/>
        <dbReference type="ChEBI" id="CHEBI:15377"/>
        <dbReference type="ChEBI" id="CHEBI:15378"/>
        <dbReference type="ChEBI" id="CHEBI:37565"/>
        <dbReference type="ChEBI" id="CHEBI:43474"/>
        <dbReference type="ChEBI" id="CHEBI:58189"/>
        <dbReference type="EC" id="3.6.5.4"/>
    </reaction>
</comment>
<accession>A0A517Q8W8</accession>
<dbReference type="Pfam" id="PF02881">
    <property type="entry name" value="SRP54_N"/>
    <property type="match status" value="1"/>
</dbReference>
<dbReference type="InterPro" id="IPR013822">
    <property type="entry name" value="Signal_recog_particl_SRP54_hlx"/>
</dbReference>
<reference evidence="11 12" key="1">
    <citation type="submission" date="2019-03" db="EMBL/GenBank/DDBJ databases">
        <title>Deep-cultivation of Planctomycetes and their phenomic and genomic characterization uncovers novel biology.</title>
        <authorList>
            <person name="Wiegand S."/>
            <person name="Jogler M."/>
            <person name="Boedeker C."/>
            <person name="Pinto D."/>
            <person name="Vollmers J."/>
            <person name="Rivas-Marin E."/>
            <person name="Kohn T."/>
            <person name="Peeters S.H."/>
            <person name="Heuer A."/>
            <person name="Rast P."/>
            <person name="Oberbeckmann S."/>
            <person name="Bunk B."/>
            <person name="Jeske O."/>
            <person name="Meyerdierks A."/>
            <person name="Storesund J.E."/>
            <person name="Kallscheuer N."/>
            <person name="Luecker S."/>
            <person name="Lage O.M."/>
            <person name="Pohl T."/>
            <person name="Merkel B.J."/>
            <person name="Hornburger P."/>
            <person name="Mueller R.-W."/>
            <person name="Bruemmer F."/>
            <person name="Labrenz M."/>
            <person name="Spormann A.M."/>
            <person name="Op den Camp H."/>
            <person name="Overmann J."/>
            <person name="Amann R."/>
            <person name="Jetten M.S.M."/>
            <person name="Mascher T."/>
            <person name="Medema M.H."/>
            <person name="Devos D.P."/>
            <person name="Kaster A.-K."/>
            <person name="Ovreas L."/>
            <person name="Rohde M."/>
            <person name="Galperin M.Y."/>
            <person name="Jogler C."/>
        </authorList>
    </citation>
    <scope>NUCLEOTIDE SEQUENCE [LARGE SCALE GENOMIC DNA]</scope>
    <source>
        <strain evidence="11 12">Enr10</strain>
    </source>
</reference>
<evidence type="ECO:0000256" key="8">
    <source>
        <dbReference type="ARBA" id="ARBA00048027"/>
    </source>
</evidence>
<evidence type="ECO:0000256" key="5">
    <source>
        <dbReference type="ARBA" id="ARBA00023134"/>
    </source>
</evidence>
<keyword evidence="12" id="KW-1185">Reference proteome</keyword>
<proteinExistence type="inferred from homology"/>
<dbReference type="FunFam" id="3.40.50.300:FF:000053">
    <property type="entry name" value="Signal recognition particle receptor FtsY"/>
    <property type="match status" value="1"/>
</dbReference>
<evidence type="ECO:0000256" key="6">
    <source>
        <dbReference type="ARBA" id="ARBA00023136"/>
    </source>
</evidence>
<keyword evidence="7 9" id="KW-0675">Receptor</keyword>
<evidence type="ECO:0000256" key="1">
    <source>
        <dbReference type="ARBA" id="ARBA00022475"/>
    </source>
</evidence>
<dbReference type="InterPro" id="IPR036225">
    <property type="entry name" value="SRP/SRP_N"/>
</dbReference>
<dbReference type="InterPro" id="IPR027417">
    <property type="entry name" value="P-loop_NTPase"/>
</dbReference>
<gene>
    <name evidence="9 11" type="primary">ftsY</name>
    <name evidence="11" type="ORF">Enr10x_34130</name>
</gene>
<dbReference type="PROSITE" id="PS00300">
    <property type="entry name" value="SRP54"/>
    <property type="match status" value="1"/>
</dbReference>
<dbReference type="InterPro" id="IPR003593">
    <property type="entry name" value="AAA+_ATPase"/>
</dbReference>
<dbReference type="AlphaFoldDB" id="A0A517Q8W8"/>
<evidence type="ECO:0000313" key="11">
    <source>
        <dbReference type="EMBL" id="QDT28074.1"/>
    </source>
</evidence>
<comment type="similarity">
    <text evidence="9">Belongs to the GTP-binding SRP family. FtsY subfamily.</text>
</comment>
<feature type="domain" description="SRP54-type proteins GTP-binding" evidence="10">
    <location>
        <begin position="285"/>
        <end position="298"/>
    </location>
</feature>
<dbReference type="PANTHER" id="PTHR43134">
    <property type="entry name" value="SIGNAL RECOGNITION PARTICLE RECEPTOR SUBUNIT ALPHA"/>
    <property type="match status" value="1"/>
</dbReference>
<evidence type="ECO:0000256" key="2">
    <source>
        <dbReference type="ARBA" id="ARBA00022490"/>
    </source>
</evidence>
<dbReference type="HAMAP" id="MF_00920">
    <property type="entry name" value="FtsY"/>
    <property type="match status" value="1"/>
</dbReference>
<dbReference type="Proteomes" id="UP000315647">
    <property type="component" value="Chromosome"/>
</dbReference>
<keyword evidence="5 9" id="KW-0342">GTP-binding</keyword>
<comment type="subcellular location">
    <subcellularLocation>
        <location evidence="9">Cell membrane</location>
        <topology evidence="9">Peripheral membrane protein</topology>
        <orientation evidence="9">Cytoplasmic side</orientation>
    </subcellularLocation>
    <subcellularLocation>
        <location evidence="9">Cytoplasm</location>
    </subcellularLocation>
</comment>
<comment type="caution">
    <text evidence="9">Lacks conserved residue(s) required for the propagation of feature annotation.</text>
</comment>
<keyword evidence="6 9" id="KW-0472">Membrane</keyword>